<keyword evidence="6" id="KW-1185">Reference proteome</keyword>
<dbReference type="InterPro" id="IPR042099">
    <property type="entry name" value="ANL_N_sf"/>
</dbReference>
<reference evidence="5 6" key="1">
    <citation type="journal article" date="2023" name="Hortic Res">
        <title>The complete reference genome for grapevine (Vitis vinifera L.) genetics and breeding.</title>
        <authorList>
            <person name="Shi X."/>
            <person name="Cao S."/>
            <person name="Wang X."/>
            <person name="Huang S."/>
            <person name="Wang Y."/>
            <person name="Liu Z."/>
            <person name="Liu W."/>
            <person name="Leng X."/>
            <person name="Peng Y."/>
            <person name="Wang N."/>
            <person name="Wang Y."/>
            <person name="Ma Z."/>
            <person name="Xu X."/>
            <person name="Zhang F."/>
            <person name="Xue H."/>
            <person name="Zhong H."/>
            <person name="Wang Y."/>
            <person name="Zhang K."/>
            <person name="Velt A."/>
            <person name="Avia K."/>
            <person name="Holtgrawe D."/>
            <person name="Grimplet J."/>
            <person name="Matus J.T."/>
            <person name="Ware D."/>
            <person name="Wu X."/>
            <person name="Wang H."/>
            <person name="Liu C."/>
            <person name="Fang Y."/>
            <person name="Rustenholz C."/>
            <person name="Cheng Z."/>
            <person name="Xiao H."/>
            <person name="Zhou Y."/>
        </authorList>
    </citation>
    <scope>NUCLEOTIDE SEQUENCE [LARGE SCALE GENOMIC DNA]</scope>
    <source>
        <strain evidence="6">cv. Pinot noir / PN40024</strain>
        <tissue evidence="5">Leaf</tissue>
    </source>
</reference>
<evidence type="ECO:0000256" key="1">
    <source>
        <dbReference type="ARBA" id="ARBA00006432"/>
    </source>
</evidence>
<dbReference type="InterPro" id="IPR045851">
    <property type="entry name" value="AMP-bd_C_sf"/>
</dbReference>
<evidence type="ECO:0000313" key="5">
    <source>
        <dbReference type="EMBL" id="WKA13191.1"/>
    </source>
</evidence>
<organism evidence="5 6">
    <name type="scientific">Vitis vinifera</name>
    <name type="common">Grape</name>
    <dbReference type="NCBI Taxonomy" id="29760"/>
    <lineage>
        <taxon>Eukaryota</taxon>
        <taxon>Viridiplantae</taxon>
        <taxon>Streptophyta</taxon>
        <taxon>Embryophyta</taxon>
        <taxon>Tracheophyta</taxon>
        <taxon>Spermatophyta</taxon>
        <taxon>Magnoliopsida</taxon>
        <taxon>eudicotyledons</taxon>
        <taxon>Gunneridae</taxon>
        <taxon>Pentapetalae</taxon>
        <taxon>rosids</taxon>
        <taxon>Vitales</taxon>
        <taxon>Vitaceae</taxon>
        <taxon>Viteae</taxon>
        <taxon>Vitis</taxon>
    </lineage>
</organism>
<dbReference type="PANTHER" id="PTHR43859">
    <property type="entry name" value="ACYL-ACTIVATING ENZYME"/>
    <property type="match status" value="1"/>
</dbReference>
<sequence length="169" mass="19092">MSHRGAYLNSLAVILLNEMGPMSVNLWAASMFHCNGWRLTWGDLLPPKKQAKIKAWQGLHHLGMEEIDIKDLITMKSVPPDAKAVGEVMFRDNTVMNGYLKKCEALENGWFRSKDLGVKHHDGYIELKDHSKDIIISRGENISTIKVDALFFSHPTIFEAVVVGKPDDY</sequence>
<keyword evidence="2" id="KW-0436">Ligase</keyword>
<dbReference type="PANTHER" id="PTHR43859:SF4">
    <property type="entry name" value="BUTANOATE--COA LIGASE AAE1-RELATED"/>
    <property type="match status" value="1"/>
</dbReference>
<evidence type="ECO:0000313" key="6">
    <source>
        <dbReference type="Proteomes" id="UP001227230"/>
    </source>
</evidence>
<gene>
    <name evidence="5" type="ORF">VitviT2T_030518</name>
</gene>
<proteinExistence type="inferred from homology"/>
<dbReference type="Gene3D" id="3.30.300.30">
    <property type="match status" value="1"/>
</dbReference>
<dbReference type="Proteomes" id="UP001227230">
    <property type="component" value="Chromosome 19"/>
</dbReference>
<dbReference type="SUPFAM" id="SSF56801">
    <property type="entry name" value="Acetyl-CoA synthetase-like"/>
    <property type="match status" value="1"/>
</dbReference>
<accession>A0ABY9E118</accession>
<evidence type="ECO:0000256" key="2">
    <source>
        <dbReference type="ARBA" id="ARBA00022598"/>
    </source>
</evidence>
<dbReference type="EMBL" id="CP126666">
    <property type="protein sequence ID" value="WKA13191.1"/>
    <property type="molecule type" value="Genomic_DNA"/>
</dbReference>
<evidence type="ECO:0000256" key="4">
    <source>
        <dbReference type="ARBA" id="ARBA00023098"/>
    </source>
</evidence>
<evidence type="ECO:0000256" key="3">
    <source>
        <dbReference type="ARBA" id="ARBA00022832"/>
    </source>
</evidence>
<protein>
    <submittedName>
        <fullName evidence="5">Uncharacterized protein</fullName>
    </submittedName>
</protein>
<name>A0ABY9E118_VITVI</name>
<keyword evidence="3" id="KW-0276">Fatty acid metabolism</keyword>
<dbReference type="Gene3D" id="3.40.50.12780">
    <property type="entry name" value="N-terminal domain of ligase-like"/>
    <property type="match status" value="1"/>
</dbReference>
<comment type="similarity">
    <text evidence="1">Belongs to the ATP-dependent AMP-binding enzyme family.</text>
</comment>
<keyword evidence="4" id="KW-0443">Lipid metabolism</keyword>